<accession>A0A9D3N2G4</accession>
<organism evidence="1 2">
    <name type="scientific">Hemibagrus wyckioides</name>
    <dbReference type="NCBI Taxonomy" id="337641"/>
    <lineage>
        <taxon>Eukaryota</taxon>
        <taxon>Metazoa</taxon>
        <taxon>Chordata</taxon>
        <taxon>Craniata</taxon>
        <taxon>Vertebrata</taxon>
        <taxon>Euteleostomi</taxon>
        <taxon>Actinopterygii</taxon>
        <taxon>Neopterygii</taxon>
        <taxon>Teleostei</taxon>
        <taxon>Ostariophysi</taxon>
        <taxon>Siluriformes</taxon>
        <taxon>Bagridae</taxon>
        <taxon>Hemibagrus</taxon>
    </lineage>
</organism>
<dbReference type="Proteomes" id="UP000824219">
    <property type="component" value="Linkage Group LG27"/>
</dbReference>
<protein>
    <submittedName>
        <fullName evidence="1">Uncharacterized protein</fullName>
    </submittedName>
</protein>
<reference evidence="1 2" key="1">
    <citation type="submission" date="2021-06" db="EMBL/GenBank/DDBJ databases">
        <title>Chromosome-level genome assembly of the red-tail catfish (Hemibagrus wyckioides).</title>
        <authorList>
            <person name="Shao F."/>
        </authorList>
    </citation>
    <scope>NUCLEOTIDE SEQUENCE [LARGE SCALE GENOMIC DNA]</scope>
    <source>
        <strain evidence="1">EC202008001</strain>
        <tissue evidence="1">Blood</tissue>
    </source>
</reference>
<name>A0A9D3N2G4_9TELE</name>
<evidence type="ECO:0000313" key="1">
    <source>
        <dbReference type="EMBL" id="KAG7315128.1"/>
    </source>
</evidence>
<sequence>MSWRPAAPSPQLSQISEFRVQGEIRGSGAGVEIVPDRMGPPVRHPALRNLKAYGFKRTGLEADESGGFISAPFHRHGIQTKPWLQFDSSTEDVLKFDRETRNGCFAPYSVAFHSA</sequence>
<evidence type="ECO:0000313" key="2">
    <source>
        <dbReference type="Proteomes" id="UP000824219"/>
    </source>
</evidence>
<comment type="caution">
    <text evidence="1">The sequence shown here is derived from an EMBL/GenBank/DDBJ whole genome shotgun (WGS) entry which is preliminary data.</text>
</comment>
<dbReference type="AlphaFoldDB" id="A0A9D3N2G4"/>
<gene>
    <name evidence="1" type="ORF">KOW79_021216</name>
</gene>
<keyword evidence="2" id="KW-1185">Reference proteome</keyword>
<dbReference type="EMBL" id="JAHKSW010000027">
    <property type="protein sequence ID" value="KAG7315128.1"/>
    <property type="molecule type" value="Genomic_DNA"/>
</dbReference>
<proteinExistence type="predicted"/>